<gene>
    <name evidence="2" type="ORF">FB558_8577</name>
</gene>
<name>A0A543CX33_9PSEU</name>
<organism evidence="2 3">
    <name type="scientific">Pseudonocardia kunmingensis</name>
    <dbReference type="NCBI Taxonomy" id="630975"/>
    <lineage>
        <taxon>Bacteria</taxon>
        <taxon>Bacillati</taxon>
        <taxon>Actinomycetota</taxon>
        <taxon>Actinomycetes</taxon>
        <taxon>Pseudonocardiales</taxon>
        <taxon>Pseudonocardiaceae</taxon>
        <taxon>Pseudonocardia</taxon>
    </lineage>
</organism>
<feature type="region of interest" description="Disordered" evidence="1">
    <location>
        <begin position="131"/>
        <end position="158"/>
    </location>
</feature>
<comment type="caution">
    <text evidence="2">The sequence shown here is derived from an EMBL/GenBank/DDBJ whole genome shotgun (WGS) entry which is preliminary data.</text>
</comment>
<reference evidence="2 3" key="1">
    <citation type="submission" date="2019-06" db="EMBL/GenBank/DDBJ databases">
        <title>Sequencing the genomes of 1000 actinobacteria strains.</title>
        <authorList>
            <person name="Klenk H.-P."/>
        </authorList>
    </citation>
    <scope>NUCLEOTIDE SEQUENCE [LARGE SCALE GENOMIC DNA]</scope>
    <source>
        <strain evidence="2 3">DSM 45301</strain>
    </source>
</reference>
<dbReference type="AlphaFoldDB" id="A0A543CX33"/>
<accession>A0A543CX33</accession>
<dbReference type="Proteomes" id="UP000315677">
    <property type="component" value="Unassembled WGS sequence"/>
</dbReference>
<evidence type="ECO:0000256" key="1">
    <source>
        <dbReference type="SAM" id="MobiDB-lite"/>
    </source>
</evidence>
<proteinExistence type="predicted"/>
<keyword evidence="3" id="KW-1185">Reference proteome</keyword>
<protein>
    <submittedName>
        <fullName evidence="2">Conjugative transposon protein TcpC</fullName>
    </submittedName>
</protein>
<dbReference type="EMBL" id="VFPA01000009">
    <property type="protein sequence ID" value="TQM01676.1"/>
    <property type="molecule type" value="Genomic_DNA"/>
</dbReference>
<evidence type="ECO:0000313" key="3">
    <source>
        <dbReference type="Proteomes" id="UP000315677"/>
    </source>
</evidence>
<sequence length="314" mass="32277">MRARRFVALAVVLVLVVVGAVSIADTVLSWVTPASPAGPPAQAEKAPAVPESALLATALPFAVDYLSWDTHDRAARQVALERAVAPDVAGDGWDGTGIQTADSPVAIGLARSARDGAVVTVRVRVTPYAPATAAAAPRAEEQPEDAGTNVASGPASGAGPALQPRWLNLAVPLLSRDGRVLVSARPALVGTPQPAADEPALSDGAAGDATYAQETRDTITKLLDAYGSGELEFIRAGGTTFEGLGGAAALGTVTNWRVADFDDGDDASIRVGDVTVTWELPGNSSLACSYRVELKNADGRWYLLSIGAETEEVS</sequence>
<evidence type="ECO:0000313" key="2">
    <source>
        <dbReference type="EMBL" id="TQM01676.1"/>
    </source>
</evidence>